<evidence type="ECO:0000313" key="3">
    <source>
        <dbReference type="EMBL" id="BDX06703.1"/>
    </source>
</evidence>
<dbReference type="PANTHER" id="PTHR42901:SF1">
    <property type="entry name" value="ALCOHOL DEHYDROGENASE"/>
    <property type="match status" value="1"/>
</dbReference>
<dbReference type="PROSITE" id="PS00061">
    <property type="entry name" value="ADH_SHORT"/>
    <property type="match status" value="1"/>
</dbReference>
<dbReference type="AlphaFoldDB" id="A0AA48HVN2"/>
<dbReference type="PRINTS" id="PR00081">
    <property type="entry name" value="GDHRDH"/>
</dbReference>
<sequence>MLDFQPNSDALSGKTILVTGAGDGIGKEAALQFARYGANVILLGRTIAKLEATYDLCEKQSNAELAIVPLDLEGATVKHYQDMASTIENQFGKLDGLLHNASLLGQLQPFGQIPEAEFRQVMQVNLNGQFFMTQALLPVLKKAPNASVVFTSSSVGVKGRAYWGTYAISKFATEGMMQCLADEYSNSTMRFNCINPGGTRTGMRAKAFPAENPESLKTPTDIMPAYLYLMADASIGVTGETLNCQPK</sequence>
<organism evidence="3 4">
    <name type="scientific">Planctobacterium marinum</name>
    <dbReference type="NCBI Taxonomy" id="1631968"/>
    <lineage>
        <taxon>Bacteria</taxon>
        <taxon>Pseudomonadati</taxon>
        <taxon>Pseudomonadota</taxon>
        <taxon>Gammaproteobacteria</taxon>
        <taxon>Alteromonadales</taxon>
        <taxon>Alteromonadaceae</taxon>
        <taxon>Planctobacterium</taxon>
    </lineage>
</organism>
<comment type="similarity">
    <text evidence="1">Belongs to the short-chain dehydrogenases/reductases (SDR) family.</text>
</comment>
<gene>
    <name evidence="3" type="primary">yciK</name>
    <name evidence="3" type="ORF">MACH26_22240</name>
</gene>
<keyword evidence="2" id="KW-0560">Oxidoreductase</keyword>
<dbReference type="NCBIfam" id="NF006509">
    <property type="entry name" value="PRK08945.1"/>
    <property type="match status" value="1"/>
</dbReference>
<dbReference type="Pfam" id="PF00106">
    <property type="entry name" value="adh_short"/>
    <property type="match status" value="1"/>
</dbReference>
<name>A0AA48HVN2_9ALTE</name>
<dbReference type="PANTHER" id="PTHR42901">
    <property type="entry name" value="ALCOHOL DEHYDROGENASE"/>
    <property type="match status" value="1"/>
</dbReference>
<accession>A0AA48HVN2</accession>
<dbReference type="Proteomes" id="UP001333710">
    <property type="component" value="Chromosome"/>
</dbReference>
<evidence type="ECO:0000256" key="2">
    <source>
        <dbReference type="ARBA" id="ARBA00023002"/>
    </source>
</evidence>
<dbReference type="EMBL" id="AP027272">
    <property type="protein sequence ID" value="BDX06703.1"/>
    <property type="molecule type" value="Genomic_DNA"/>
</dbReference>
<dbReference type="GO" id="GO:0016491">
    <property type="term" value="F:oxidoreductase activity"/>
    <property type="evidence" value="ECO:0007669"/>
    <property type="project" value="UniProtKB-KW"/>
</dbReference>
<dbReference type="RefSeq" id="WP_338292707.1">
    <property type="nucleotide sequence ID" value="NZ_AP027272.1"/>
</dbReference>
<dbReference type="KEGG" id="pmaw:MACH26_22240"/>
<dbReference type="InterPro" id="IPR036291">
    <property type="entry name" value="NAD(P)-bd_dom_sf"/>
</dbReference>
<reference evidence="3" key="1">
    <citation type="submission" date="2023-01" db="EMBL/GenBank/DDBJ databases">
        <title>Complete genome sequence of Planctobacterium marinum strain Dej080120_11.</title>
        <authorList>
            <person name="Ueki S."/>
            <person name="Maruyama F."/>
        </authorList>
    </citation>
    <scope>NUCLEOTIDE SEQUENCE</scope>
    <source>
        <strain evidence="3">Dej080120_11</strain>
    </source>
</reference>
<dbReference type="InterPro" id="IPR002347">
    <property type="entry name" value="SDR_fam"/>
</dbReference>
<evidence type="ECO:0000313" key="4">
    <source>
        <dbReference type="Proteomes" id="UP001333710"/>
    </source>
</evidence>
<dbReference type="SUPFAM" id="SSF51735">
    <property type="entry name" value="NAD(P)-binding Rossmann-fold domains"/>
    <property type="match status" value="1"/>
</dbReference>
<evidence type="ECO:0000256" key="1">
    <source>
        <dbReference type="ARBA" id="ARBA00006484"/>
    </source>
</evidence>
<proteinExistence type="inferred from homology"/>
<dbReference type="Gene3D" id="3.40.50.720">
    <property type="entry name" value="NAD(P)-binding Rossmann-like Domain"/>
    <property type="match status" value="1"/>
</dbReference>
<keyword evidence="4" id="KW-1185">Reference proteome</keyword>
<dbReference type="InterPro" id="IPR020904">
    <property type="entry name" value="Sc_DH/Rdtase_CS"/>
</dbReference>
<protein>
    <submittedName>
        <fullName evidence="3">YciK family oxidoreductase</fullName>
    </submittedName>
</protein>